<evidence type="ECO:0000313" key="1">
    <source>
        <dbReference type="EMBL" id="KZE52933.1"/>
    </source>
</evidence>
<dbReference type="PATRIC" id="fig|189381.10.peg.1377"/>
<dbReference type="EMBL" id="LQQY01000003">
    <property type="protein sequence ID" value="KZE52933.1"/>
    <property type="molecule type" value="Genomic_DNA"/>
</dbReference>
<protein>
    <submittedName>
        <fullName evidence="1">Uncharacterized protein</fullName>
    </submittedName>
</protein>
<gene>
    <name evidence="1" type="ORF">AV649_12075</name>
</gene>
<dbReference type="OrthoDB" id="2376384at2"/>
<comment type="caution">
    <text evidence="1">The sequence shown here is derived from an EMBL/GenBank/DDBJ whole genome shotgun (WGS) entry which is preliminary data.</text>
</comment>
<dbReference type="AlphaFoldDB" id="A0A0J5V114"/>
<accession>A0A0J5V114</accession>
<evidence type="ECO:0000313" key="2">
    <source>
        <dbReference type="Proteomes" id="UP000076510"/>
    </source>
</evidence>
<dbReference type="Proteomes" id="UP000076510">
    <property type="component" value="Unassembled WGS sequence"/>
</dbReference>
<reference evidence="2" key="1">
    <citation type="submission" date="2016-01" db="EMBL/GenBank/DDBJ databases">
        <title>Whole genome sequencing of Bhargavaea cecembensis T14.</title>
        <authorList>
            <person name="Hong K.W."/>
        </authorList>
    </citation>
    <scope>NUCLEOTIDE SEQUENCE [LARGE SCALE GENOMIC DNA]</scope>
    <source>
        <strain evidence="2">M19</strain>
    </source>
</reference>
<sequence>MQDQLLIDDVVEKLYKRYPELQDRFGEEGRRKCREDNVHHFNYLQSAADVGEEKVFVDYAVWLNSVLVSRGMKPDHLIDNFVCIQEAIEEGEGDERFISYLQAAIRSIRPGMKAETPS</sequence>
<dbReference type="RefSeq" id="WP_048007542.1">
    <property type="nucleotide sequence ID" value="NZ_CP047095.1"/>
</dbReference>
<organism evidence="1 2">
    <name type="scientific">Rossellomorea marisflavi</name>
    <dbReference type="NCBI Taxonomy" id="189381"/>
    <lineage>
        <taxon>Bacteria</taxon>
        <taxon>Bacillati</taxon>
        <taxon>Bacillota</taxon>
        <taxon>Bacilli</taxon>
        <taxon>Bacillales</taxon>
        <taxon>Bacillaceae</taxon>
        <taxon>Rossellomorea</taxon>
    </lineage>
</organism>
<proteinExistence type="predicted"/>
<name>A0A0J5V114_9BACI</name>